<feature type="compositionally biased region" description="Acidic residues" evidence="2">
    <location>
        <begin position="227"/>
        <end position="249"/>
    </location>
</feature>
<comment type="similarity">
    <text evidence="1">Belongs to the GeBP family.</text>
</comment>
<evidence type="ECO:0000259" key="3">
    <source>
        <dbReference type="Pfam" id="PF04504"/>
    </source>
</evidence>
<feature type="domain" description="Glabrous enhancer-binding protein-like DBD" evidence="3">
    <location>
        <begin position="51"/>
        <end position="148"/>
    </location>
</feature>
<proteinExistence type="inferred from homology"/>
<keyword evidence="5" id="KW-1185">Reference proteome</keyword>
<feature type="compositionally biased region" description="Basic and acidic residues" evidence="2">
    <location>
        <begin position="300"/>
        <end position="310"/>
    </location>
</feature>
<dbReference type="InterPro" id="IPR053932">
    <property type="entry name" value="GeBP-like_DBD"/>
</dbReference>
<dbReference type="AlphaFoldDB" id="A0ABD1ZBU2"/>
<gene>
    <name evidence="4" type="ORF">R1flu_012775</name>
</gene>
<reference evidence="4 5" key="1">
    <citation type="submission" date="2024-09" db="EMBL/GenBank/DDBJ databases">
        <title>Chromosome-scale assembly of Riccia fluitans.</title>
        <authorList>
            <person name="Paukszto L."/>
            <person name="Sawicki J."/>
            <person name="Karawczyk K."/>
            <person name="Piernik-Szablinska J."/>
            <person name="Szczecinska M."/>
            <person name="Mazdziarz M."/>
        </authorList>
    </citation>
    <scope>NUCLEOTIDE SEQUENCE [LARGE SCALE GENOMIC DNA]</scope>
    <source>
        <strain evidence="4">Rf_01</strain>
        <tissue evidence="4">Aerial parts of the thallus</tissue>
    </source>
</reference>
<feature type="compositionally biased region" description="Polar residues" evidence="2">
    <location>
        <begin position="1"/>
        <end position="13"/>
    </location>
</feature>
<evidence type="ECO:0000313" key="4">
    <source>
        <dbReference type="EMBL" id="KAL2645188.1"/>
    </source>
</evidence>
<feature type="region of interest" description="Disordered" evidence="2">
    <location>
        <begin position="1"/>
        <end position="57"/>
    </location>
</feature>
<evidence type="ECO:0000313" key="5">
    <source>
        <dbReference type="Proteomes" id="UP001605036"/>
    </source>
</evidence>
<organism evidence="4 5">
    <name type="scientific">Riccia fluitans</name>
    <dbReference type="NCBI Taxonomy" id="41844"/>
    <lineage>
        <taxon>Eukaryota</taxon>
        <taxon>Viridiplantae</taxon>
        <taxon>Streptophyta</taxon>
        <taxon>Embryophyta</taxon>
        <taxon>Marchantiophyta</taxon>
        <taxon>Marchantiopsida</taxon>
        <taxon>Marchantiidae</taxon>
        <taxon>Marchantiales</taxon>
        <taxon>Ricciaceae</taxon>
        <taxon>Riccia</taxon>
    </lineage>
</organism>
<feature type="region of interest" description="Disordered" evidence="2">
    <location>
        <begin position="149"/>
        <end position="326"/>
    </location>
</feature>
<feature type="compositionally biased region" description="Low complexity" evidence="2">
    <location>
        <begin position="199"/>
        <end position="214"/>
    </location>
</feature>
<accession>A0ABD1ZBU2</accession>
<dbReference type="Proteomes" id="UP001605036">
    <property type="component" value="Unassembled WGS sequence"/>
</dbReference>
<evidence type="ECO:0000256" key="2">
    <source>
        <dbReference type="SAM" id="MobiDB-lite"/>
    </source>
</evidence>
<sequence>MGRVQDSSESKMNGKQRIQGDGSPEAHMSGAKKRKGGQESSGADATPSKDRRAWSQKEETELVKMLVEHRAEGRSIPFTSRSATYWSELMTLLYPGDKGVTQRRLSDKVRRMLQRYGEIRDSLHEKKEIAWKNPHEKALFDSWEKIFGDQTIPTNGNKSSASGAKTPAPSTKVSNAIPVKVVEDSSSEEVEDDEEHGTPPRASAPSAKAGAPPALRERAHVHAPASESDEEEEEDEDDEDEDDEDEEESSPEKRRPVGPGHNGFQGVRSPQGEMPKTPSSSLPREQVLHRSIQSGGGMGAKEKSVGKDRQQQSMANGSKRRAIDEGALDDGVIKALKSELFEYVHKLREDCMRELDEVKSQLMSPARVQLARKRQELFMEELALQEKELEITRRYCRLQKDALKLQNSS</sequence>
<protein>
    <recommendedName>
        <fullName evidence="3">Glabrous enhancer-binding protein-like DBD domain-containing protein</fullName>
    </recommendedName>
</protein>
<comment type="caution">
    <text evidence="4">The sequence shown here is derived from an EMBL/GenBank/DDBJ whole genome shotgun (WGS) entry which is preliminary data.</text>
</comment>
<dbReference type="Pfam" id="PF04504">
    <property type="entry name" value="GeBP-like_DBD"/>
    <property type="match status" value="1"/>
</dbReference>
<feature type="compositionally biased region" description="Polar residues" evidence="2">
    <location>
        <begin position="151"/>
        <end position="174"/>
    </location>
</feature>
<dbReference type="EMBL" id="JBHFFA010000002">
    <property type="protein sequence ID" value="KAL2645188.1"/>
    <property type="molecule type" value="Genomic_DNA"/>
</dbReference>
<evidence type="ECO:0000256" key="1">
    <source>
        <dbReference type="ARBA" id="ARBA00010820"/>
    </source>
</evidence>
<name>A0ABD1ZBU2_9MARC</name>
<feature type="compositionally biased region" description="Acidic residues" evidence="2">
    <location>
        <begin position="185"/>
        <end position="195"/>
    </location>
</feature>
<feature type="compositionally biased region" description="Basic and acidic residues" evidence="2">
    <location>
        <begin position="47"/>
        <end position="57"/>
    </location>
</feature>